<dbReference type="EMBL" id="OBDY01000002">
    <property type="protein sequence ID" value="SNY25422.1"/>
    <property type="molecule type" value="Genomic_DNA"/>
</dbReference>
<feature type="domain" description="HIRAN" evidence="3">
    <location>
        <begin position="66"/>
        <end position="165"/>
    </location>
</feature>
<dbReference type="GO" id="GO:0003676">
    <property type="term" value="F:nucleic acid binding"/>
    <property type="evidence" value="ECO:0007669"/>
    <property type="project" value="InterPro"/>
</dbReference>
<keyword evidence="5" id="KW-1185">Reference proteome</keyword>
<evidence type="ECO:0000256" key="1">
    <source>
        <dbReference type="ARBA" id="ARBA00022723"/>
    </source>
</evidence>
<reference evidence="4 5" key="1">
    <citation type="submission" date="2017-09" db="EMBL/GenBank/DDBJ databases">
        <authorList>
            <person name="Ehlers B."/>
            <person name="Leendertz F.H."/>
        </authorList>
    </citation>
    <scope>NUCLEOTIDE SEQUENCE [LARGE SCALE GENOMIC DNA]</scope>
    <source>
        <strain evidence="4 5">CGMCC 4.6857</strain>
    </source>
</reference>
<dbReference type="Pfam" id="PF08797">
    <property type="entry name" value="HIRAN"/>
    <property type="match status" value="1"/>
</dbReference>
<name>A0A285GPD5_9ACTN</name>
<gene>
    <name evidence="4" type="ORF">SAMN05421748_102336</name>
</gene>
<accession>A0A285GPD5</accession>
<dbReference type="GO" id="GO:0016818">
    <property type="term" value="F:hydrolase activity, acting on acid anhydrides, in phosphorus-containing anhydrides"/>
    <property type="evidence" value="ECO:0007669"/>
    <property type="project" value="InterPro"/>
</dbReference>
<keyword evidence="1" id="KW-0479">Metal-binding</keyword>
<sequence>MQRTREDSCYVPADVDATRFIGADGLPTLHLISYRDTGGEKVLRLCEDATGLLVGPSHRRLAHAGIYMSQLRGEAYHEQACKSGDFQPGTLVKLVREPDNAYDPNAVAVYDKTGRHLAAYLNKQKARMVAKLLDTGVDLRAISIRGTGPNQPCTQIAILTAEPRILARLTEPRPNHLPAPARP</sequence>
<dbReference type="GO" id="GO:0008270">
    <property type="term" value="F:zinc ion binding"/>
    <property type="evidence" value="ECO:0007669"/>
    <property type="project" value="InterPro"/>
</dbReference>
<dbReference type="SMART" id="SM00910">
    <property type="entry name" value="HIRAN"/>
    <property type="match status" value="1"/>
</dbReference>
<evidence type="ECO:0000313" key="4">
    <source>
        <dbReference type="EMBL" id="SNY25422.1"/>
    </source>
</evidence>
<proteinExistence type="predicted"/>
<dbReference type="InterPro" id="IPR014905">
    <property type="entry name" value="HIRAN"/>
</dbReference>
<organism evidence="4 5">
    <name type="scientific">Paractinoplanes atraurantiacus</name>
    <dbReference type="NCBI Taxonomy" id="1036182"/>
    <lineage>
        <taxon>Bacteria</taxon>
        <taxon>Bacillati</taxon>
        <taxon>Actinomycetota</taxon>
        <taxon>Actinomycetes</taxon>
        <taxon>Micromonosporales</taxon>
        <taxon>Micromonosporaceae</taxon>
        <taxon>Paractinoplanes</taxon>
    </lineage>
</organism>
<evidence type="ECO:0000256" key="2">
    <source>
        <dbReference type="ARBA" id="ARBA00022801"/>
    </source>
</evidence>
<dbReference type="Proteomes" id="UP000219612">
    <property type="component" value="Unassembled WGS sequence"/>
</dbReference>
<dbReference type="AlphaFoldDB" id="A0A285GPD5"/>
<dbReference type="Gene3D" id="3.30.70.2330">
    <property type="match status" value="1"/>
</dbReference>
<evidence type="ECO:0000313" key="5">
    <source>
        <dbReference type="Proteomes" id="UP000219612"/>
    </source>
</evidence>
<keyword evidence="2" id="KW-0378">Hydrolase</keyword>
<protein>
    <submittedName>
        <fullName evidence="4">HIRAN domain-containing protein</fullName>
    </submittedName>
</protein>
<evidence type="ECO:0000259" key="3">
    <source>
        <dbReference type="SMART" id="SM00910"/>
    </source>
</evidence>